<dbReference type="InterPro" id="IPR054189">
    <property type="entry name" value="DUF6894"/>
</dbReference>
<feature type="region of interest" description="Disordered" evidence="1">
    <location>
        <begin position="81"/>
        <end position="132"/>
    </location>
</feature>
<evidence type="ECO:0000256" key="1">
    <source>
        <dbReference type="SAM" id="MobiDB-lite"/>
    </source>
</evidence>
<sequence length="132" mass="14158">MLTLYFHITHMDGSVLDTEGREFPDLFVAIEAARERLQEIVATALLSRKQRIPLGIAICGKEGTILREVAVDAAITEIARSHQPSSSSFLGTSAGSGTNSFSESKGPGRAEPSLTPRPFAASVRPTPSVENY</sequence>
<accession>A0A7Y2R7R6</accession>
<feature type="compositionally biased region" description="Low complexity" evidence="1">
    <location>
        <begin position="85"/>
        <end position="97"/>
    </location>
</feature>
<evidence type="ECO:0000313" key="4">
    <source>
        <dbReference type="Proteomes" id="UP000530654"/>
    </source>
</evidence>
<comment type="caution">
    <text evidence="3">The sequence shown here is derived from an EMBL/GenBank/DDBJ whole genome shotgun (WGS) entry which is preliminary data.</text>
</comment>
<feature type="domain" description="DUF6894" evidence="2">
    <location>
        <begin position="5"/>
        <end position="70"/>
    </location>
</feature>
<evidence type="ECO:0000259" key="2">
    <source>
        <dbReference type="Pfam" id="PF21834"/>
    </source>
</evidence>
<name>A0A7Y2R7R6_9HYPH</name>
<gene>
    <name evidence="3" type="ORF">HLI17_21325</name>
</gene>
<evidence type="ECO:0000313" key="3">
    <source>
        <dbReference type="EMBL" id="NNH65798.1"/>
    </source>
</evidence>
<organism evidence="3 4">
    <name type="scientific">Rhizobium laguerreae</name>
    <dbReference type="NCBI Taxonomy" id="1076926"/>
    <lineage>
        <taxon>Bacteria</taxon>
        <taxon>Pseudomonadati</taxon>
        <taxon>Pseudomonadota</taxon>
        <taxon>Alphaproteobacteria</taxon>
        <taxon>Hyphomicrobiales</taxon>
        <taxon>Rhizobiaceae</taxon>
        <taxon>Rhizobium/Agrobacterium group</taxon>
        <taxon>Rhizobium</taxon>
    </lineage>
</organism>
<proteinExistence type="predicted"/>
<reference evidence="3 4" key="1">
    <citation type="submission" date="2020-04" db="EMBL/GenBank/DDBJ databases">
        <title>Rhizobium bacterial biofertilizers improve the content of phenolic compounds of Lactuca sativa L. under non-saline and saline-stress conditions.</title>
        <authorList>
            <person name="Ayuso-Calles M."/>
            <person name="Garcia-Estevez I."/>
            <person name="Jimenez-Gomez A."/>
            <person name="Flores-Felix J.D."/>
            <person name="Escribano-Bailon M."/>
            <person name="Rivas R."/>
        </authorList>
    </citation>
    <scope>NUCLEOTIDE SEQUENCE [LARGE SCALE GENOMIC DNA]</scope>
    <source>
        <strain evidence="3 4">GPTR02</strain>
    </source>
</reference>
<protein>
    <recommendedName>
        <fullName evidence="2">DUF6894 domain-containing protein</fullName>
    </recommendedName>
</protein>
<dbReference type="EMBL" id="JABEQY010000019">
    <property type="protein sequence ID" value="NNH65798.1"/>
    <property type="molecule type" value="Genomic_DNA"/>
</dbReference>
<dbReference type="Pfam" id="PF21834">
    <property type="entry name" value="DUF6894"/>
    <property type="match status" value="1"/>
</dbReference>
<dbReference type="AlphaFoldDB" id="A0A7Y2R7R6"/>
<dbReference type="RefSeq" id="WP_170281622.1">
    <property type="nucleotide sequence ID" value="NZ_JABEQY010000019.1"/>
</dbReference>
<dbReference type="Proteomes" id="UP000530654">
    <property type="component" value="Unassembled WGS sequence"/>
</dbReference>